<evidence type="ECO:0000256" key="5">
    <source>
        <dbReference type="RuleBase" id="RU361279"/>
    </source>
</evidence>
<dbReference type="GO" id="GO:0009396">
    <property type="term" value="P:folic acid-containing compound biosynthetic process"/>
    <property type="evidence" value="ECO:0007669"/>
    <property type="project" value="TreeGrafter"/>
</dbReference>
<dbReference type="InterPro" id="IPR002698">
    <property type="entry name" value="FTHF_cligase"/>
</dbReference>
<keyword evidence="5" id="KW-0479">Metal-binding</keyword>
<evidence type="ECO:0000256" key="2">
    <source>
        <dbReference type="ARBA" id="ARBA00022741"/>
    </source>
</evidence>
<accession>A0A0E2H5R6</accession>
<comment type="catalytic activity">
    <reaction evidence="5">
        <text>(6S)-5-formyl-5,6,7,8-tetrahydrofolate + ATP = (6R)-5,10-methenyltetrahydrofolate + ADP + phosphate</text>
        <dbReference type="Rhea" id="RHEA:10488"/>
        <dbReference type="ChEBI" id="CHEBI:30616"/>
        <dbReference type="ChEBI" id="CHEBI:43474"/>
        <dbReference type="ChEBI" id="CHEBI:57455"/>
        <dbReference type="ChEBI" id="CHEBI:57457"/>
        <dbReference type="ChEBI" id="CHEBI:456216"/>
        <dbReference type="EC" id="6.3.3.2"/>
    </reaction>
</comment>
<keyword evidence="3 4" id="KW-0067">ATP-binding</keyword>
<keyword evidence="5" id="KW-0460">Magnesium</keyword>
<name>A0A0E2H5R6_9FIRM</name>
<evidence type="ECO:0000313" key="7">
    <source>
        <dbReference type="Proteomes" id="UP000013085"/>
    </source>
</evidence>
<gene>
    <name evidence="6" type="ORF">HMPREF1090_04046</name>
</gene>
<dbReference type="EMBL" id="AGYR01000043">
    <property type="protein sequence ID" value="ENZ11491.1"/>
    <property type="molecule type" value="Genomic_DNA"/>
</dbReference>
<sequence length="197" mass="22031">MALEELNTSENRKRALRREIKAAVAALDKGYTKEADLQIFRHVAGLPEYEQAGTLFCFVGTSSEIDTAPILEDALRRGKRVGVPRCISRGIMEVREIRSLRDLEAGKYGIMEPGAHAPVIQAEEINLAIVPCMSCSHDGRRLGYGGGYYDRYLGRTRAVKAVICRERIMRADIPVEPHDQMMDMVISEKGVRRLVGQ</sequence>
<organism evidence="6 7">
    <name type="scientific">[Clostridium] clostridioforme 90A8</name>
    <dbReference type="NCBI Taxonomy" id="999408"/>
    <lineage>
        <taxon>Bacteria</taxon>
        <taxon>Bacillati</taxon>
        <taxon>Bacillota</taxon>
        <taxon>Clostridia</taxon>
        <taxon>Lachnospirales</taxon>
        <taxon>Lachnospiraceae</taxon>
        <taxon>Enterocloster</taxon>
    </lineage>
</organism>
<evidence type="ECO:0000313" key="6">
    <source>
        <dbReference type="EMBL" id="ENZ11491.1"/>
    </source>
</evidence>
<comment type="similarity">
    <text evidence="1 5">Belongs to the 5-formyltetrahydrofolate cyclo-ligase family.</text>
</comment>
<feature type="binding site" evidence="4">
    <location>
        <begin position="141"/>
        <end position="149"/>
    </location>
    <ligand>
        <name>ATP</name>
        <dbReference type="ChEBI" id="CHEBI:30616"/>
    </ligand>
</feature>
<dbReference type="PIRSF" id="PIRSF006806">
    <property type="entry name" value="FTHF_cligase"/>
    <property type="match status" value="1"/>
</dbReference>
<comment type="cofactor">
    <cofactor evidence="5">
        <name>Mg(2+)</name>
        <dbReference type="ChEBI" id="CHEBI:18420"/>
    </cofactor>
</comment>
<feature type="binding site" evidence="4">
    <location>
        <begin position="13"/>
        <end position="17"/>
    </location>
    <ligand>
        <name>ATP</name>
        <dbReference type="ChEBI" id="CHEBI:30616"/>
    </ligand>
</feature>
<dbReference type="Proteomes" id="UP000013085">
    <property type="component" value="Unassembled WGS sequence"/>
</dbReference>
<feature type="binding site" evidence="4">
    <location>
        <position position="64"/>
    </location>
    <ligand>
        <name>substrate</name>
    </ligand>
</feature>
<comment type="caution">
    <text evidence="6">The sequence shown here is derived from an EMBL/GenBank/DDBJ whole genome shotgun (WGS) entry which is preliminary data.</text>
</comment>
<dbReference type="GO" id="GO:0046872">
    <property type="term" value="F:metal ion binding"/>
    <property type="evidence" value="ECO:0007669"/>
    <property type="project" value="UniProtKB-KW"/>
</dbReference>
<dbReference type="GO" id="GO:0005524">
    <property type="term" value="F:ATP binding"/>
    <property type="evidence" value="ECO:0007669"/>
    <property type="project" value="UniProtKB-KW"/>
</dbReference>
<dbReference type="HOGENOM" id="CLU_066245_2_2_9"/>
<reference evidence="6 7" key="1">
    <citation type="submission" date="2013-01" db="EMBL/GenBank/DDBJ databases">
        <title>The Genome Sequence of Clostridium clostridioforme 90A8.</title>
        <authorList>
            <consortium name="The Broad Institute Genome Sequencing Platform"/>
            <person name="Earl A."/>
            <person name="Ward D."/>
            <person name="Feldgarden M."/>
            <person name="Gevers D."/>
            <person name="Courvalin P."/>
            <person name="Lambert T."/>
            <person name="Walker B."/>
            <person name="Young S.K."/>
            <person name="Zeng Q."/>
            <person name="Gargeya S."/>
            <person name="Fitzgerald M."/>
            <person name="Haas B."/>
            <person name="Abouelleil A."/>
            <person name="Alvarado L."/>
            <person name="Arachchi H.M."/>
            <person name="Berlin A.M."/>
            <person name="Chapman S.B."/>
            <person name="Dewar J."/>
            <person name="Goldberg J."/>
            <person name="Griggs A."/>
            <person name="Gujja S."/>
            <person name="Hansen M."/>
            <person name="Howarth C."/>
            <person name="Imamovic A."/>
            <person name="Larimer J."/>
            <person name="McCowan C."/>
            <person name="Murphy C."/>
            <person name="Neiman D."/>
            <person name="Pearson M."/>
            <person name="Priest M."/>
            <person name="Roberts A."/>
            <person name="Saif S."/>
            <person name="Shea T."/>
            <person name="Sisk P."/>
            <person name="Sykes S."/>
            <person name="Wortman J."/>
            <person name="Nusbaum C."/>
            <person name="Birren B."/>
        </authorList>
    </citation>
    <scope>NUCLEOTIDE SEQUENCE [LARGE SCALE GENOMIC DNA]</scope>
    <source>
        <strain evidence="6 7">90A8</strain>
    </source>
</reference>
<protein>
    <recommendedName>
        <fullName evidence="5">5-formyltetrahydrofolate cyclo-ligase</fullName>
        <ecNumber evidence="5">6.3.3.2</ecNumber>
    </recommendedName>
</protein>
<dbReference type="InterPro" id="IPR024185">
    <property type="entry name" value="FTHF_cligase-like_sf"/>
</dbReference>
<feature type="binding site" evidence="4">
    <location>
        <position position="59"/>
    </location>
    <ligand>
        <name>substrate</name>
    </ligand>
</feature>
<dbReference type="GeneID" id="57962225"/>
<keyword evidence="2 4" id="KW-0547">Nucleotide-binding</keyword>
<evidence type="ECO:0000256" key="1">
    <source>
        <dbReference type="ARBA" id="ARBA00010638"/>
    </source>
</evidence>
<dbReference type="AlphaFoldDB" id="A0A0E2H5R6"/>
<dbReference type="InterPro" id="IPR037171">
    <property type="entry name" value="NagB/RpiA_transferase-like"/>
</dbReference>
<dbReference type="PATRIC" id="fig|999408.3.peg.4334"/>
<dbReference type="Pfam" id="PF01812">
    <property type="entry name" value="5-FTHF_cyc-lig"/>
    <property type="match status" value="1"/>
</dbReference>
<dbReference type="GO" id="GO:0030272">
    <property type="term" value="F:5-formyltetrahydrofolate cyclo-ligase activity"/>
    <property type="evidence" value="ECO:0007669"/>
    <property type="project" value="UniProtKB-EC"/>
</dbReference>
<dbReference type="SUPFAM" id="SSF100950">
    <property type="entry name" value="NagB/RpiA/CoA transferase-like"/>
    <property type="match status" value="1"/>
</dbReference>
<dbReference type="NCBIfam" id="TIGR02727">
    <property type="entry name" value="MTHFS_bact"/>
    <property type="match status" value="1"/>
</dbReference>
<dbReference type="EC" id="6.3.3.2" evidence="5"/>
<evidence type="ECO:0000256" key="3">
    <source>
        <dbReference type="ARBA" id="ARBA00022840"/>
    </source>
</evidence>
<dbReference type="GO" id="GO:0035999">
    <property type="term" value="P:tetrahydrofolate interconversion"/>
    <property type="evidence" value="ECO:0007669"/>
    <property type="project" value="TreeGrafter"/>
</dbReference>
<dbReference type="Gene3D" id="3.40.50.10420">
    <property type="entry name" value="NagB/RpiA/CoA transferase-like"/>
    <property type="match status" value="1"/>
</dbReference>
<dbReference type="RefSeq" id="WP_002593945.1">
    <property type="nucleotide sequence ID" value="NZ_KB850982.1"/>
</dbReference>
<evidence type="ECO:0000256" key="4">
    <source>
        <dbReference type="PIRSR" id="PIRSR006806-1"/>
    </source>
</evidence>
<keyword evidence="6" id="KW-0436">Ligase</keyword>
<dbReference type="PANTHER" id="PTHR23407">
    <property type="entry name" value="ATPASE INHIBITOR/5-FORMYLTETRAHYDROFOLATE CYCLO-LIGASE"/>
    <property type="match status" value="1"/>
</dbReference>
<dbReference type="PANTHER" id="PTHR23407:SF1">
    <property type="entry name" value="5-FORMYLTETRAHYDROFOLATE CYCLO-LIGASE"/>
    <property type="match status" value="1"/>
</dbReference>
<proteinExistence type="inferred from homology"/>